<name>A0A444ZXJ2_ARAHY</name>
<protein>
    <recommendedName>
        <fullName evidence="3">Aminotransferase-like plant mobile domain-containing protein</fullName>
    </recommendedName>
</protein>
<organism evidence="1 2">
    <name type="scientific">Arachis hypogaea</name>
    <name type="common">Peanut</name>
    <dbReference type="NCBI Taxonomy" id="3818"/>
    <lineage>
        <taxon>Eukaryota</taxon>
        <taxon>Viridiplantae</taxon>
        <taxon>Streptophyta</taxon>
        <taxon>Embryophyta</taxon>
        <taxon>Tracheophyta</taxon>
        <taxon>Spermatophyta</taxon>
        <taxon>Magnoliopsida</taxon>
        <taxon>eudicotyledons</taxon>
        <taxon>Gunneridae</taxon>
        <taxon>Pentapetalae</taxon>
        <taxon>rosids</taxon>
        <taxon>fabids</taxon>
        <taxon>Fabales</taxon>
        <taxon>Fabaceae</taxon>
        <taxon>Papilionoideae</taxon>
        <taxon>50 kb inversion clade</taxon>
        <taxon>dalbergioids sensu lato</taxon>
        <taxon>Dalbergieae</taxon>
        <taxon>Pterocarpus clade</taxon>
        <taxon>Arachis</taxon>
    </lineage>
</organism>
<comment type="caution">
    <text evidence="1">The sequence shown here is derived from an EMBL/GenBank/DDBJ whole genome shotgun (WGS) entry which is preliminary data.</text>
</comment>
<sequence length="132" mass="15033">MQPNRTYKIAQKNPYSEFFSHHMGNENDHVTDEESVAFLYYWLNVIVFYSRSVQIQKLFLPLVALLHEGHKFNLAKLILEASDGGSAPEKQHIEGFRLAPFNQTWKIPTQLKTYSGLSSPSSIPAKSSTTMT</sequence>
<reference evidence="1 2" key="1">
    <citation type="submission" date="2019-01" db="EMBL/GenBank/DDBJ databases">
        <title>Sequencing of cultivated peanut Arachis hypogaea provides insights into genome evolution and oil improvement.</title>
        <authorList>
            <person name="Chen X."/>
        </authorList>
    </citation>
    <scope>NUCLEOTIDE SEQUENCE [LARGE SCALE GENOMIC DNA]</scope>
    <source>
        <strain evidence="2">cv. Fuhuasheng</strain>
        <tissue evidence="1">Leaves</tissue>
    </source>
</reference>
<dbReference type="Proteomes" id="UP000289738">
    <property type="component" value="Chromosome B03"/>
</dbReference>
<accession>A0A444ZXJ2</accession>
<keyword evidence="2" id="KW-1185">Reference proteome</keyword>
<evidence type="ECO:0008006" key="3">
    <source>
        <dbReference type="Google" id="ProtNLM"/>
    </source>
</evidence>
<gene>
    <name evidence="1" type="ORF">Ahy_B03g063387</name>
</gene>
<dbReference type="AlphaFoldDB" id="A0A444ZXJ2"/>
<proteinExistence type="predicted"/>
<dbReference type="EMBL" id="SDMP01000013">
    <property type="protein sequence ID" value="RYR18774.1"/>
    <property type="molecule type" value="Genomic_DNA"/>
</dbReference>
<evidence type="ECO:0000313" key="2">
    <source>
        <dbReference type="Proteomes" id="UP000289738"/>
    </source>
</evidence>
<evidence type="ECO:0000313" key="1">
    <source>
        <dbReference type="EMBL" id="RYR18774.1"/>
    </source>
</evidence>